<dbReference type="EMBL" id="HBKP01014479">
    <property type="protein sequence ID" value="CAE2223882.1"/>
    <property type="molecule type" value="Transcribed_RNA"/>
</dbReference>
<feature type="region of interest" description="Disordered" evidence="2">
    <location>
        <begin position="1"/>
        <end position="130"/>
    </location>
</feature>
<feature type="compositionally biased region" description="Polar residues" evidence="2">
    <location>
        <begin position="43"/>
        <end position="102"/>
    </location>
</feature>
<reference evidence="4" key="1">
    <citation type="submission" date="2021-01" db="EMBL/GenBank/DDBJ databases">
        <authorList>
            <person name="Corre E."/>
            <person name="Pelletier E."/>
            <person name="Niang G."/>
            <person name="Scheremetjew M."/>
            <person name="Finn R."/>
            <person name="Kale V."/>
            <person name="Holt S."/>
            <person name="Cochrane G."/>
            <person name="Meng A."/>
            <person name="Brown T."/>
            <person name="Cohen L."/>
        </authorList>
    </citation>
    <scope>NUCLEOTIDE SEQUENCE</scope>
    <source>
        <strain evidence="4">DIVA3 518/3/11/1/6</strain>
    </source>
</reference>
<dbReference type="InterPro" id="IPR050452">
    <property type="entry name" value="Metacaspase"/>
</dbReference>
<protein>
    <recommendedName>
        <fullName evidence="3">Peptidase C14 caspase domain-containing protein</fullName>
    </recommendedName>
</protein>
<evidence type="ECO:0000256" key="2">
    <source>
        <dbReference type="SAM" id="MobiDB-lite"/>
    </source>
</evidence>
<evidence type="ECO:0000259" key="3">
    <source>
        <dbReference type="Pfam" id="PF00656"/>
    </source>
</evidence>
<gene>
    <name evidence="4" type="ORF">VSP0166_LOCUS10297</name>
</gene>
<dbReference type="Pfam" id="PF00656">
    <property type="entry name" value="Peptidase_C14"/>
    <property type="match status" value="1"/>
</dbReference>
<dbReference type="AlphaFoldDB" id="A0A7S4IAX7"/>
<proteinExistence type="inferred from homology"/>
<feature type="compositionally biased region" description="Polar residues" evidence="2">
    <location>
        <begin position="13"/>
        <end position="31"/>
    </location>
</feature>
<evidence type="ECO:0000256" key="1">
    <source>
        <dbReference type="ARBA" id="ARBA00009005"/>
    </source>
</evidence>
<comment type="similarity">
    <text evidence="1">Belongs to the peptidase C14B family.</text>
</comment>
<feature type="domain" description="Peptidase C14 caspase" evidence="3">
    <location>
        <begin position="146"/>
        <end position="431"/>
    </location>
</feature>
<name>A0A7S4IAX7_9EUKA</name>
<dbReference type="PANTHER" id="PTHR48104">
    <property type="entry name" value="METACASPASE-4"/>
    <property type="match status" value="1"/>
</dbReference>
<dbReference type="GO" id="GO:0006508">
    <property type="term" value="P:proteolysis"/>
    <property type="evidence" value="ECO:0007669"/>
    <property type="project" value="InterPro"/>
</dbReference>
<dbReference type="GO" id="GO:0004197">
    <property type="term" value="F:cysteine-type endopeptidase activity"/>
    <property type="evidence" value="ECO:0007669"/>
    <property type="project" value="InterPro"/>
</dbReference>
<dbReference type="Gene3D" id="3.40.50.12660">
    <property type="match status" value="2"/>
</dbReference>
<accession>A0A7S4IAX7</accession>
<organism evidence="4">
    <name type="scientific">Vannella robusta</name>
    <dbReference type="NCBI Taxonomy" id="1487602"/>
    <lineage>
        <taxon>Eukaryota</taxon>
        <taxon>Amoebozoa</taxon>
        <taxon>Discosea</taxon>
        <taxon>Flabellinia</taxon>
        <taxon>Vannellidae</taxon>
        <taxon>Vannella</taxon>
    </lineage>
</organism>
<feature type="compositionally biased region" description="Basic and acidic residues" evidence="2">
    <location>
        <begin position="109"/>
        <end position="130"/>
    </location>
</feature>
<dbReference type="InterPro" id="IPR011600">
    <property type="entry name" value="Pept_C14_caspase"/>
</dbReference>
<evidence type="ECO:0000313" key="4">
    <source>
        <dbReference type="EMBL" id="CAE2223882.1"/>
    </source>
</evidence>
<sequence length="443" mass="49041">MSGDKPSYLDGVSSATTNDKPAYASQATNQQQDDKPGYADVAVSQSGQSTNNQPSYAAGAVQSSAQTMGQATSSGSNAAQPPSDTSSNPGYANIATGTQEQPSDPIPEENVHTEKPIEDSEEQKVVQEKVEDVEDVPLPPDEIDNRKALIIGINYSEIKGAQLSGCLNDAYRVKEFLSLTRNFELDNIRMLTDDNKNFALPTKDNILEGMKWLVDGAQEGDSMFFHYSGHGGQQEDETGMEEDGLDETILPVDFQTSGQITDDTIHDILVRPLPAGVRMTAIFDSCHSQTAMDLPYVYHAEESEYKTAHKKNDGGVIGRHVALKKHFFNPKKVVKHIKDEVDHQKTKHERRRRCEEENTSKALVMMIAGCRDDQTSSDTTFQGEATGAMSYAFSKVLSRDPDQTWKSLIREMRDLLHKGDKEFEQMPQLSMGRPVDPELKVLF</sequence>
<dbReference type="PANTHER" id="PTHR48104:SF30">
    <property type="entry name" value="METACASPASE-1"/>
    <property type="match status" value="1"/>
</dbReference>
<dbReference type="GO" id="GO:0005737">
    <property type="term" value="C:cytoplasm"/>
    <property type="evidence" value="ECO:0007669"/>
    <property type="project" value="TreeGrafter"/>
</dbReference>